<protein>
    <recommendedName>
        <fullName evidence="4">NHL repeat-containing protein</fullName>
    </recommendedName>
</protein>
<keyword evidence="1" id="KW-0812">Transmembrane</keyword>
<dbReference type="Proteomes" id="UP001283341">
    <property type="component" value="Unassembled WGS sequence"/>
</dbReference>
<reference evidence="2" key="2">
    <citation type="submission" date="2023-06" db="EMBL/GenBank/DDBJ databases">
        <authorList>
            <consortium name="Lawrence Berkeley National Laboratory"/>
            <person name="Haridas S."/>
            <person name="Hensen N."/>
            <person name="Bonometti L."/>
            <person name="Westerberg I."/>
            <person name="Brannstrom I.O."/>
            <person name="Guillou S."/>
            <person name="Cros-Aarteil S."/>
            <person name="Calhoun S."/>
            <person name="Kuo A."/>
            <person name="Mondo S."/>
            <person name="Pangilinan J."/>
            <person name="Riley R."/>
            <person name="Labutti K."/>
            <person name="Andreopoulos B."/>
            <person name="Lipzen A."/>
            <person name="Chen C."/>
            <person name="Yanf M."/>
            <person name="Daum C."/>
            <person name="Ng V."/>
            <person name="Clum A."/>
            <person name="Steindorff A."/>
            <person name="Ohm R."/>
            <person name="Martin F."/>
            <person name="Silar P."/>
            <person name="Natvig D."/>
            <person name="Lalanne C."/>
            <person name="Gautier V."/>
            <person name="Ament-Velasquez S.L."/>
            <person name="Kruys A."/>
            <person name="Hutchinson M.I."/>
            <person name="Powell A.J."/>
            <person name="Barry K."/>
            <person name="Miller A.N."/>
            <person name="Grigoriev I.V."/>
            <person name="Debuchy R."/>
            <person name="Gladieux P."/>
            <person name="Thoren M.H."/>
            <person name="Johannesson H."/>
        </authorList>
    </citation>
    <scope>NUCLEOTIDE SEQUENCE</scope>
    <source>
        <strain evidence="2">CBS 118394</strain>
    </source>
</reference>
<keyword evidence="1" id="KW-1133">Transmembrane helix</keyword>
<organism evidence="2 3">
    <name type="scientific">Apodospora peruviana</name>
    <dbReference type="NCBI Taxonomy" id="516989"/>
    <lineage>
        <taxon>Eukaryota</taxon>
        <taxon>Fungi</taxon>
        <taxon>Dikarya</taxon>
        <taxon>Ascomycota</taxon>
        <taxon>Pezizomycotina</taxon>
        <taxon>Sordariomycetes</taxon>
        <taxon>Sordariomycetidae</taxon>
        <taxon>Sordariales</taxon>
        <taxon>Lasiosphaeriaceae</taxon>
        <taxon>Apodospora</taxon>
    </lineage>
</organism>
<evidence type="ECO:0008006" key="4">
    <source>
        <dbReference type="Google" id="ProtNLM"/>
    </source>
</evidence>
<dbReference type="SUPFAM" id="SSF63829">
    <property type="entry name" value="Calcium-dependent phosphotriesterase"/>
    <property type="match status" value="1"/>
</dbReference>
<keyword evidence="3" id="KW-1185">Reference proteome</keyword>
<name>A0AAE0HS92_9PEZI</name>
<feature type="transmembrane region" description="Helical" evidence="1">
    <location>
        <begin position="30"/>
        <end position="50"/>
    </location>
</feature>
<proteinExistence type="predicted"/>
<accession>A0AAE0HS92</accession>
<evidence type="ECO:0000313" key="3">
    <source>
        <dbReference type="Proteomes" id="UP001283341"/>
    </source>
</evidence>
<evidence type="ECO:0000256" key="1">
    <source>
        <dbReference type="SAM" id="Phobius"/>
    </source>
</evidence>
<dbReference type="EMBL" id="JAUEDM010000010">
    <property type="protein sequence ID" value="KAK3311963.1"/>
    <property type="molecule type" value="Genomic_DNA"/>
</dbReference>
<evidence type="ECO:0000313" key="2">
    <source>
        <dbReference type="EMBL" id="KAK3311963.1"/>
    </source>
</evidence>
<dbReference type="InterPro" id="IPR052998">
    <property type="entry name" value="Hetero-Diels-Alderase-like"/>
</dbReference>
<dbReference type="AlphaFoldDB" id="A0AAE0HS92"/>
<sequence length="363" mass="38707">MCLWMQSSFSTRASACISDNNQKEISTHTFNFMMIGLPLLAVFLPAAATVQGRLLIEASRDFPLGSEVENLALRPSGSVLATVYTSPPQGIYEVAPHQNSTPKLLYTFTNTTGACGITASPTEPDVFFVMTGNFSFDTLSPAPGSYAIHRLSFDKKCGDKPIVKKIAALGAIAQPNGITSVPKSSYLLIADSVGGFVYRFDTLTLQLTTYFDHPLLKPLPGPIRFGVNGVKLSRGYMYFSNTNQQIVARIKATGREETVPLTGNPETVATSTPVDDFIVNDLNGDVYLAEQDPINGIGLVSKNAYGSVPVTIASGPPLLGPTAAIWAKCAVGKTLLVSVTGGFEQFVTKNFTGGGKVVVVHLE</sequence>
<gene>
    <name evidence="2" type="ORF">B0H66DRAFT_570984</name>
</gene>
<comment type="caution">
    <text evidence="2">The sequence shown here is derived from an EMBL/GenBank/DDBJ whole genome shotgun (WGS) entry which is preliminary data.</text>
</comment>
<dbReference type="Gene3D" id="2.120.10.30">
    <property type="entry name" value="TolB, C-terminal domain"/>
    <property type="match status" value="1"/>
</dbReference>
<dbReference type="PANTHER" id="PTHR42060">
    <property type="entry name" value="NHL REPEAT-CONTAINING PROTEIN-RELATED"/>
    <property type="match status" value="1"/>
</dbReference>
<dbReference type="PANTHER" id="PTHR42060:SF1">
    <property type="entry name" value="NHL REPEAT-CONTAINING PROTEIN"/>
    <property type="match status" value="1"/>
</dbReference>
<keyword evidence="1" id="KW-0472">Membrane</keyword>
<dbReference type="InterPro" id="IPR011042">
    <property type="entry name" value="6-blade_b-propeller_TolB-like"/>
</dbReference>
<reference evidence="2" key="1">
    <citation type="journal article" date="2023" name="Mol. Phylogenet. Evol.">
        <title>Genome-scale phylogeny and comparative genomics of the fungal order Sordariales.</title>
        <authorList>
            <person name="Hensen N."/>
            <person name="Bonometti L."/>
            <person name="Westerberg I."/>
            <person name="Brannstrom I.O."/>
            <person name="Guillou S."/>
            <person name="Cros-Aarteil S."/>
            <person name="Calhoun S."/>
            <person name="Haridas S."/>
            <person name="Kuo A."/>
            <person name="Mondo S."/>
            <person name="Pangilinan J."/>
            <person name="Riley R."/>
            <person name="LaButti K."/>
            <person name="Andreopoulos B."/>
            <person name="Lipzen A."/>
            <person name="Chen C."/>
            <person name="Yan M."/>
            <person name="Daum C."/>
            <person name="Ng V."/>
            <person name="Clum A."/>
            <person name="Steindorff A."/>
            <person name="Ohm R.A."/>
            <person name="Martin F."/>
            <person name="Silar P."/>
            <person name="Natvig D.O."/>
            <person name="Lalanne C."/>
            <person name="Gautier V."/>
            <person name="Ament-Velasquez S.L."/>
            <person name="Kruys A."/>
            <person name="Hutchinson M.I."/>
            <person name="Powell A.J."/>
            <person name="Barry K."/>
            <person name="Miller A.N."/>
            <person name="Grigoriev I.V."/>
            <person name="Debuchy R."/>
            <person name="Gladieux P."/>
            <person name="Hiltunen Thoren M."/>
            <person name="Johannesson H."/>
        </authorList>
    </citation>
    <scope>NUCLEOTIDE SEQUENCE</scope>
    <source>
        <strain evidence="2">CBS 118394</strain>
    </source>
</reference>